<feature type="transmembrane region" description="Helical" evidence="1">
    <location>
        <begin position="208"/>
        <end position="226"/>
    </location>
</feature>
<dbReference type="EMBL" id="JACHJW010000001">
    <property type="protein sequence ID" value="MBB4957622.1"/>
    <property type="molecule type" value="Genomic_DNA"/>
</dbReference>
<dbReference type="AlphaFoldDB" id="A0A7W7SMP7"/>
<proteinExistence type="predicted"/>
<evidence type="ECO:0000256" key="1">
    <source>
        <dbReference type="SAM" id="Phobius"/>
    </source>
</evidence>
<organism evidence="2 3">
    <name type="scientific">Micromonospora polyrhachis</name>
    <dbReference type="NCBI Taxonomy" id="1282883"/>
    <lineage>
        <taxon>Bacteria</taxon>
        <taxon>Bacillati</taxon>
        <taxon>Actinomycetota</taxon>
        <taxon>Actinomycetes</taxon>
        <taxon>Micromonosporales</taxon>
        <taxon>Micromonosporaceae</taxon>
        <taxon>Micromonospora</taxon>
    </lineage>
</organism>
<evidence type="ECO:0000313" key="3">
    <source>
        <dbReference type="Proteomes" id="UP000578819"/>
    </source>
</evidence>
<feature type="transmembrane region" description="Helical" evidence="1">
    <location>
        <begin position="174"/>
        <end position="196"/>
    </location>
</feature>
<keyword evidence="1" id="KW-0472">Membrane</keyword>
<name>A0A7W7SMP7_9ACTN</name>
<sequence>MTTTLTRTATPGPAPRRSGPALTRRLLACGVLAGPLFVLVFLVQGATRADYEPLRHPVSSLALGQLGWIQDVNFIAAGLLTMAFALGLRRALRPGRGATWGPLLVGCWGITLIGAGIFVTDPISGFPAGTPDQISQPTWHGILHDLVSIPGFLALPIAFVVLARRFATEKRWGWLTYSVASVIVFVAALELSNLAFAQVASLVEYGGLFQRIAVVTGFAWLTLLGVQQWRQLDRAR</sequence>
<gene>
    <name evidence="2" type="ORF">FHR38_001355</name>
</gene>
<feature type="transmembrane region" description="Helical" evidence="1">
    <location>
        <begin position="100"/>
        <end position="119"/>
    </location>
</feature>
<dbReference type="RefSeq" id="WP_184533736.1">
    <property type="nucleotide sequence ID" value="NZ_JACHJW010000001.1"/>
</dbReference>
<keyword evidence="1" id="KW-1133">Transmembrane helix</keyword>
<feature type="transmembrane region" description="Helical" evidence="1">
    <location>
        <begin position="139"/>
        <end position="162"/>
    </location>
</feature>
<dbReference type="InterPro" id="IPR009339">
    <property type="entry name" value="DUF998"/>
</dbReference>
<protein>
    <submittedName>
        <fullName evidence="2">Putative membrane protein</fullName>
    </submittedName>
</protein>
<reference evidence="2 3" key="1">
    <citation type="submission" date="2020-08" db="EMBL/GenBank/DDBJ databases">
        <title>Sequencing the genomes of 1000 actinobacteria strains.</title>
        <authorList>
            <person name="Klenk H.-P."/>
        </authorList>
    </citation>
    <scope>NUCLEOTIDE SEQUENCE [LARGE SCALE GENOMIC DNA]</scope>
    <source>
        <strain evidence="2 3">DSM 45886</strain>
    </source>
</reference>
<feature type="transmembrane region" description="Helical" evidence="1">
    <location>
        <begin position="67"/>
        <end position="88"/>
    </location>
</feature>
<evidence type="ECO:0000313" key="2">
    <source>
        <dbReference type="EMBL" id="MBB4957622.1"/>
    </source>
</evidence>
<dbReference type="Pfam" id="PF06197">
    <property type="entry name" value="DUF998"/>
    <property type="match status" value="1"/>
</dbReference>
<feature type="transmembrane region" description="Helical" evidence="1">
    <location>
        <begin position="26"/>
        <end position="47"/>
    </location>
</feature>
<comment type="caution">
    <text evidence="2">The sequence shown here is derived from an EMBL/GenBank/DDBJ whole genome shotgun (WGS) entry which is preliminary data.</text>
</comment>
<accession>A0A7W7SMP7</accession>
<keyword evidence="3" id="KW-1185">Reference proteome</keyword>
<keyword evidence="1" id="KW-0812">Transmembrane</keyword>
<dbReference type="Proteomes" id="UP000578819">
    <property type="component" value="Unassembled WGS sequence"/>
</dbReference>